<keyword evidence="6" id="KW-0808">Transferase</keyword>
<keyword evidence="5" id="KW-0288">FMN</keyword>
<dbReference type="PANTHER" id="PTHR41523:SF8">
    <property type="entry name" value="ETHYLENE RESPONSE SENSOR PROTEIN"/>
    <property type="match status" value="1"/>
</dbReference>
<dbReference type="Pfam" id="PF18546">
    <property type="entry name" value="MetOD1"/>
    <property type="match status" value="1"/>
</dbReference>
<reference evidence="14 15" key="1">
    <citation type="journal article" date="2020" name="Front. Microbiol.">
        <title>Single-cell genomics of novel Actinobacteria with the Wood-Ljungdahl pathway discovered in a serpentinizing system.</title>
        <authorList>
            <person name="Merino N."/>
            <person name="Kawai M."/>
            <person name="Boyd E.S."/>
            <person name="Colman D.R."/>
            <person name="McGlynn S.E."/>
            <person name="Nealson K.H."/>
            <person name="Kurokawa K."/>
            <person name="Hongoh Y."/>
        </authorList>
    </citation>
    <scope>NUCLEOTIDE SEQUENCE [LARGE SCALE GENOMIC DNA]</scope>
    <source>
        <strain evidence="14 15">S06</strain>
    </source>
</reference>
<dbReference type="PROSITE" id="PS50109">
    <property type="entry name" value="HIS_KIN"/>
    <property type="match status" value="1"/>
</dbReference>
<evidence type="ECO:0000256" key="2">
    <source>
        <dbReference type="ARBA" id="ARBA00012438"/>
    </source>
</evidence>
<gene>
    <name evidence="14" type="ORF">HKBW3S06_00586</name>
</gene>
<dbReference type="InterPro" id="IPR029016">
    <property type="entry name" value="GAF-like_dom_sf"/>
</dbReference>
<dbReference type="InterPro" id="IPR011102">
    <property type="entry name" value="Sig_transdc_His_kinase_HWE"/>
</dbReference>
<proteinExistence type="predicted"/>
<dbReference type="Pfam" id="PF02518">
    <property type="entry name" value="HATPase_c"/>
    <property type="match status" value="1"/>
</dbReference>
<dbReference type="InterPro" id="IPR000700">
    <property type="entry name" value="PAS-assoc_C"/>
</dbReference>
<dbReference type="SMART" id="SM00065">
    <property type="entry name" value="GAF"/>
    <property type="match status" value="1"/>
</dbReference>
<evidence type="ECO:0000256" key="4">
    <source>
        <dbReference type="ARBA" id="ARBA00022630"/>
    </source>
</evidence>
<evidence type="ECO:0000256" key="8">
    <source>
        <dbReference type="ARBA" id="ARBA00022741"/>
    </source>
</evidence>
<evidence type="ECO:0000313" key="14">
    <source>
        <dbReference type="EMBL" id="GFP21360.1"/>
    </source>
</evidence>
<evidence type="ECO:0000256" key="1">
    <source>
        <dbReference type="ARBA" id="ARBA00000085"/>
    </source>
</evidence>
<keyword evidence="3" id="KW-0597">Phosphoprotein</keyword>
<dbReference type="InterPro" id="IPR000014">
    <property type="entry name" value="PAS"/>
</dbReference>
<dbReference type="InterPro" id="IPR011495">
    <property type="entry name" value="Sig_transdc_His_kin_sub2_dim/P"/>
</dbReference>
<feature type="domain" description="PAC" evidence="13">
    <location>
        <begin position="277"/>
        <end position="331"/>
    </location>
</feature>
<sequence>MSIAIKNLDNRKDSCMPLPSSRFAEIDLDRDTFTRILLGNLVLVNEEILGSDIAASYIQAIGLNVGASLENKYKKLWGWEGPLTVDLYTDLIVDLKRKIHGDFFLIHKAPDRVVVGSNSCPFEEIALRTPNLCKITSSIFGGIAVRNFGYAKVVLRKRIASGDHQCEVCVYLRKNLENRLEEGDEYSLEMARASEDIQGYVQRLERDLKREKSKSQAILGAIGDGLAMIDREWRTVFANPVLRDMFGETEGEHCYEVRWKRDKVCEDCVAQRVFEGAEIAKELRRGFDKDNREIWVEVIATPLRENGKVVGAVEVLHDVTAVKKAEEEIRRLYALQKEEAEICTALLDVSTCLTNLRHTDELLQRVVAIAVKLTGASSCLAFLWDKRTETLTLAQRHGLEDPDKLSFGDLSFSSDLPLVKMLLREKRPIVVEDTAQNDLLPQNYVDLLGTKSELIVPLVTKGEVMGTIHLQYRNKPHHFVSKEILLVQGIANQAAMAIQDAQLLSRSALIQEMHHRVKNNLQTIAHLLSLQAGRSTSAEAAEAFQESINRIESIAAVHNLLSQEAFELTDIREMAVQITQTVGDRTHDSHNIKWEVRGPKVFLSSKQATAVALIINELFYNALKHAFAITKKGHIGVELSQTDKEIMLWVSDDGQGLPPGFDPAVHGQLGLRILETLVREELRGTFQMESKGGTRAMVRFPR</sequence>
<dbReference type="SUPFAM" id="SSF55781">
    <property type="entry name" value="GAF domain-like"/>
    <property type="match status" value="1"/>
</dbReference>
<dbReference type="CDD" id="cd00130">
    <property type="entry name" value="PAS"/>
    <property type="match status" value="1"/>
</dbReference>
<dbReference type="Pfam" id="PF08448">
    <property type="entry name" value="PAS_4"/>
    <property type="match status" value="1"/>
</dbReference>
<dbReference type="SUPFAM" id="SSF55785">
    <property type="entry name" value="PYP-like sensor domain (PAS domain)"/>
    <property type="match status" value="1"/>
</dbReference>
<dbReference type="InterPro" id="IPR035965">
    <property type="entry name" value="PAS-like_dom_sf"/>
</dbReference>
<dbReference type="GO" id="GO:0005524">
    <property type="term" value="F:ATP binding"/>
    <property type="evidence" value="ECO:0007669"/>
    <property type="project" value="UniProtKB-KW"/>
</dbReference>
<feature type="domain" description="Histidine kinase" evidence="12">
    <location>
        <begin position="512"/>
        <end position="702"/>
    </location>
</feature>
<evidence type="ECO:0000256" key="5">
    <source>
        <dbReference type="ARBA" id="ARBA00022643"/>
    </source>
</evidence>
<evidence type="ECO:0000256" key="3">
    <source>
        <dbReference type="ARBA" id="ARBA00022553"/>
    </source>
</evidence>
<comment type="caution">
    <text evidence="14">The sequence shown here is derived from an EMBL/GenBank/DDBJ whole genome shotgun (WGS) entry which is preliminary data.</text>
</comment>
<dbReference type="InterPro" id="IPR003018">
    <property type="entry name" value="GAF"/>
</dbReference>
<dbReference type="EC" id="2.7.13.3" evidence="2"/>
<dbReference type="SUPFAM" id="SSF55874">
    <property type="entry name" value="ATPase domain of HSP90 chaperone/DNA topoisomerase II/histidine kinase"/>
    <property type="match status" value="1"/>
</dbReference>
<evidence type="ECO:0000313" key="15">
    <source>
        <dbReference type="Proteomes" id="UP000580051"/>
    </source>
</evidence>
<dbReference type="InterPro" id="IPR013656">
    <property type="entry name" value="PAS_4"/>
</dbReference>
<dbReference type="PANTHER" id="PTHR41523">
    <property type="entry name" value="TWO-COMPONENT SYSTEM SENSOR PROTEIN"/>
    <property type="match status" value="1"/>
</dbReference>
<dbReference type="PROSITE" id="PS50113">
    <property type="entry name" value="PAC"/>
    <property type="match status" value="1"/>
</dbReference>
<dbReference type="EMBL" id="BLRV01000039">
    <property type="protein sequence ID" value="GFP21360.1"/>
    <property type="molecule type" value="Genomic_DNA"/>
</dbReference>
<evidence type="ECO:0000256" key="7">
    <source>
        <dbReference type="ARBA" id="ARBA00022737"/>
    </source>
</evidence>
<accession>A0A6V8NPU1</accession>
<comment type="catalytic activity">
    <reaction evidence="1">
        <text>ATP + protein L-histidine = ADP + protein N-phospho-L-histidine.</text>
        <dbReference type="EC" id="2.7.13.3"/>
    </reaction>
</comment>
<evidence type="ECO:0000256" key="11">
    <source>
        <dbReference type="ARBA" id="ARBA00023026"/>
    </source>
</evidence>
<keyword evidence="9 14" id="KW-0418">Kinase</keyword>
<evidence type="ECO:0000259" key="12">
    <source>
        <dbReference type="PROSITE" id="PS50109"/>
    </source>
</evidence>
<keyword evidence="10" id="KW-0067">ATP-binding</keyword>
<dbReference type="Pfam" id="PF07568">
    <property type="entry name" value="HisKA_2"/>
    <property type="match status" value="1"/>
</dbReference>
<dbReference type="Gene3D" id="3.30.450.20">
    <property type="entry name" value="PAS domain"/>
    <property type="match status" value="1"/>
</dbReference>
<name>A0A6V8NPU1_9ACTN</name>
<dbReference type="InterPro" id="IPR003594">
    <property type="entry name" value="HATPase_dom"/>
</dbReference>
<dbReference type="InterPro" id="IPR005467">
    <property type="entry name" value="His_kinase_dom"/>
</dbReference>
<keyword evidence="4" id="KW-0285">Flavoprotein</keyword>
<dbReference type="InterPro" id="IPR036890">
    <property type="entry name" value="HATPase_C_sf"/>
</dbReference>
<dbReference type="Pfam" id="PF13185">
    <property type="entry name" value="GAF_2"/>
    <property type="match status" value="1"/>
</dbReference>
<dbReference type="AlphaFoldDB" id="A0A6V8NPU1"/>
<dbReference type="InterPro" id="IPR041359">
    <property type="entry name" value="MetOD1"/>
</dbReference>
<protein>
    <recommendedName>
        <fullName evidence="2">histidine kinase</fullName>
        <ecNumber evidence="2">2.7.13.3</ecNumber>
    </recommendedName>
</protein>
<evidence type="ECO:0000259" key="13">
    <source>
        <dbReference type="PROSITE" id="PS50113"/>
    </source>
</evidence>
<dbReference type="Proteomes" id="UP000580051">
    <property type="component" value="Unassembled WGS sequence"/>
</dbReference>
<evidence type="ECO:0000256" key="6">
    <source>
        <dbReference type="ARBA" id="ARBA00022679"/>
    </source>
</evidence>
<dbReference type="Gene3D" id="3.30.565.10">
    <property type="entry name" value="Histidine kinase-like ATPase, C-terminal domain"/>
    <property type="match status" value="1"/>
</dbReference>
<dbReference type="NCBIfam" id="TIGR00229">
    <property type="entry name" value="sensory_box"/>
    <property type="match status" value="1"/>
</dbReference>
<organism evidence="14 15">
    <name type="scientific">Candidatus Hakubella thermalkaliphila</name>
    <dbReference type="NCBI Taxonomy" id="2754717"/>
    <lineage>
        <taxon>Bacteria</taxon>
        <taxon>Bacillati</taxon>
        <taxon>Actinomycetota</taxon>
        <taxon>Actinomycetota incertae sedis</taxon>
        <taxon>Candidatus Hakubellales</taxon>
        <taxon>Candidatus Hakubellaceae</taxon>
        <taxon>Candidatus Hakubella</taxon>
    </lineage>
</organism>
<keyword evidence="11" id="KW-0843">Virulence</keyword>
<keyword evidence="8" id="KW-0547">Nucleotide-binding</keyword>
<evidence type="ECO:0000256" key="10">
    <source>
        <dbReference type="ARBA" id="ARBA00022840"/>
    </source>
</evidence>
<dbReference type="SMART" id="SM00911">
    <property type="entry name" value="HWE_HK"/>
    <property type="match status" value="1"/>
</dbReference>
<evidence type="ECO:0000256" key="9">
    <source>
        <dbReference type="ARBA" id="ARBA00022777"/>
    </source>
</evidence>
<keyword evidence="7" id="KW-0677">Repeat</keyword>
<dbReference type="Gene3D" id="3.30.450.40">
    <property type="match status" value="1"/>
</dbReference>
<dbReference type="GO" id="GO:0004673">
    <property type="term" value="F:protein histidine kinase activity"/>
    <property type="evidence" value="ECO:0007669"/>
    <property type="project" value="UniProtKB-EC"/>
</dbReference>